<dbReference type="eggNOG" id="ENOG502QSBR">
    <property type="taxonomic scope" value="Eukaryota"/>
</dbReference>
<proteinExistence type="inferred from homology"/>
<dbReference type="STRING" id="461836.A0A0L0DE32"/>
<dbReference type="RefSeq" id="XP_013762457.1">
    <property type="nucleotide sequence ID" value="XM_013907003.1"/>
</dbReference>
<organism evidence="9 10">
    <name type="scientific">Thecamonas trahens ATCC 50062</name>
    <dbReference type="NCBI Taxonomy" id="461836"/>
    <lineage>
        <taxon>Eukaryota</taxon>
        <taxon>Apusozoa</taxon>
        <taxon>Apusomonadida</taxon>
        <taxon>Apusomonadidae</taxon>
        <taxon>Thecamonas</taxon>
    </lineage>
</organism>
<comment type="similarity">
    <text evidence="6">Belongs to the IFT81 family.</text>
</comment>
<evidence type="ECO:0000256" key="3">
    <source>
        <dbReference type="ARBA" id="ARBA00023054"/>
    </source>
</evidence>
<evidence type="ECO:0000256" key="6">
    <source>
        <dbReference type="ARBA" id="ARBA00043983"/>
    </source>
</evidence>
<dbReference type="Pfam" id="PF18383">
    <property type="entry name" value="IFT81_CH"/>
    <property type="match status" value="1"/>
</dbReference>
<dbReference type="GO" id="GO:0015631">
    <property type="term" value="F:tubulin binding"/>
    <property type="evidence" value="ECO:0007669"/>
    <property type="project" value="InterPro"/>
</dbReference>
<dbReference type="EMBL" id="GL349435">
    <property type="protein sequence ID" value="KNC50567.1"/>
    <property type="molecule type" value="Genomic_DNA"/>
</dbReference>
<feature type="coiled-coil region" evidence="7">
    <location>
        <begin position="403"/>
        <end position="451"/>
    </location>
</feature>
<dbReference type="GO" id="GO:0036064">
    <property type="term" value="C:ciliary basal body"/>
    <property type="evidence" value="ECO:0007669"/>
    <property type="project" value="TreeGrafter"/>
</dbReference>
<keyword evidence="5" id="KW-0966">Cell projection</keyword>
<protein>
    <submittedName>
        <fullName evidence="9">Intraflagellar transport 81</fullName>
    </submittedName>
</protein>
<dbReference type="PANTHER" id="PTHR15614">
    <property type="entry name" value="INTRAFLAGELLAR TRANSPORT PROTEIN 81 HOMOLOG"/>
    <property type="match status" value="1"/>
</dbReference>
<name>A0A0L0DE32_THETB</name>
<feature type="domain" description="IFT81 calponin homology" evidence="8">
    <location>
        <begin position="6"/>
        <end position="126"/>
    </location>
</feature>
<dbReference type="Proteomes" id="UP000054408">
    <property type="component" value="Unassembled WGS sequence"/>
</dbReference>
<evidence type="ECO:0000256" key="4">
    <source>
        <dbReference type="ARBA" id="ARBA00023069"/>
    </source>
</evidence>
<evidence type="ECO:0000313" key="9">
    <source>
        <dbReference type="EMBL" id="KNC50567.1"/>
    </source>
</evidence>
<dbReference type="InterPro" id="IPR043016">
    <property type="entry name" value="IFT81_N_sf"/>
</dbReference>
<dbReference type="GO" id="GO:0042073">
    <property type="term" value="P:intraciliary transport"/>
    <property type="evidence" value="ECO:0007669"/>
    <property type="project" value="InterPro"/>
</dbReference>
<dbReference type="Gene3D" id="1.10.418.70">
    <property type="entry name" value="Intraflagellar transport protein 81, N-terminal domain"/>
    <property type="match status" value="1"/>
</dbReference>
<dbReference type="GO" id="GO:0060271">
    <property type="term" value="P:cilium assembly"/>
    <property type="evidence" value="ECO:0007669"/>
    <property type="project" value="InterPro"/>
</dbReference>
<dbReference type="OrthoDB" id="276029at2759"/>
<comment type="subcellular location">
    <subcellularLocation>
        <location evidence="1">Cell projection</location>
        <location evidence="1">Cilium</location>
    </subcellularLocation>
</comment>
<dbReference type="InterPro" id="IPR029600">
    <property type="entry name" value="IFT81"/>
</dbReference>
<accession>A0A0L0DE32</accession>
<dbReference type="GeneID" id="25560519"/>
<dbReference type="AlphaFoldDB" id="A0A0L0DE32"/>
<evidence type="ECO:0000256" key="5">
    <source>
        <dbReference type="ARBA" id="ARBA00023273"/>
    </source>
</evidence>
<keyword evidence="2" id="KW-0970">Cilium biogenesis/degradation</keyword>
<dbReference type="OMA" id="WILTHME"/>
<evidence type="ECO:0000256" key="1">
    <source>
        <dbReference type="ARBA" id="ARBA00004138"/>
    </source>
</evidence>
<gene>
    <name evidence="9" type="ORF">AMSG_00728</name>
</gene>
<evidence type="ECO:0000313" key="10">
    <source>
        <dbReference type="Proteomes" id="UP000054408"/>
    </source>
</evidence>
<keyword evidence="3 7" id="KW-0175">Coiled coil</keyword>
<dbReference type="InterPro" id="IPR041146">
    <property type="entry name" value="IFT81_CH"/>
</dbReference>
<sequence>MSSSSELQFIVERLASPPFNERLSLVTLDEKSPFELVELLNKVVAELNGREHTPNVRNEAPEVTGSRMASFLAMLNYNAPCGPEELARGIGDGAREVVYPALAWLLVHFGELQKRAYLARYLAPLDIPAEILQDRSVAESYSAYQELQERFKEVHKQVDVSRSSGFSPANIKADIAEMQRDKEQLLSKISRVKRKVQGLPNLAYQLEVVSSLRKEQEEELALAERGREQQHLLHRTEMEMARRVDKLQALQSSYTQGNPEALVRKLLDDTQVNRYLVEEKLPYDLHLQEVKINELSRVLSANMSSEADLDGIKAEIAGINDDIRRLMEARMANANPLADALAMYRQNAKVAAHKKESVADKLNKLMDEKAKLDKAIEARVAELESTGKRMMQGDEWNAFKAQVKTQTAKYKELKATKDSMEIEQGILARTQMLLEEEAEEMSEYLHELEVNAGIEGYTETESQLQNIVTDRAELNTLKAATLDEISALVEKITRKIEARSKELEPAVRKLQALKQEKLAIEGDWSKAKAQYEAVEADISTGQLELATTVRALRAEVADLEAKYHLANANIANAQRELAKADAERAAATGGARVAARFATYHELYSKQLSEQMSLSKSLQKKKRKIKEAHEPNMAQIAMIGSLHSLLLAKKDSAAAALQRNKATDAGAQLPTAGGAGPLGDGGANRLVID</sequence>
<keyword evidence="4" id="KW-0969">Cilium</keyword>
<dbReference type="GO" id="GO:0030992">
    <property type="term" value="C:intraciliary transport particle B"/>
    <property type="evidence" value="ECO:0007669"/>
    <property type="project" value="InterPro"/>
</dbReference>
<keyword evidence="9" id="KW-0282">Flagellum</keyword>
<evidence type="ECO:0000256" key="7">
    <source>
        <dbReference type="SAM" id="Coils"/>
    </source>
</evidence>
<reference evidence="9 10" key="1">
    <citation type="submission" date="2010-05" db="EMBL/GenBank/DDBJ databases">
        <title>The Genome Sequence of Thecamonas trahens ATCC 50062.</title>
        <authorList>
            <consortium name="The Broad Institute Genome Sequencing Platform"/>
            <person name="Russ C."/>
            <person name="Cuomo C."/>
            <person name="Shea T."/>
            <person name="Young S.K."/>
            <person name="Zeng Q."/>
            <person name="Koehrsen M."/>
            <person name="Haas B."/>
            <person name="Borodovsky M."/>
            <person name="Guigo R."/>
            <person name="Alvarado L."/>
            <person name="Berlin A."/>
            <person name="Bochicchio J."/>
            <person name="Borenstein D."/>
            <person name="Chapman S."/>
            <person name="Chen Z."/>
            <person name="Freedman E."/>
            <person name="Gellesch M."/>
            <person name="Goldberg J."/>
            <person name="Griggs A."/>
            <person name="Gujja S."/>
            <person name="Heilman E."/>
            <person name="Heiman D."/>
            <person name="Hepburn T."/>
            <person name="Howarth C."/>
            <person name="Jen D."/>
            <person name="Larson L."/>
            <person name="Mehta T."/>
            <person name="Park D."/>
            <person name="Pearson M."/>
            <person name="Roberts A."/>
            <person name="Saif S."/>
            <person name="Shenoy N."/>
            <person name="Sisk P."/>
            <person name="Stolte C."/>
            <person name="Sykes S."/>
            <person name="Thomson T."/>
            <person name="Walk T."/>
            <person name="White J."/>
            <person name="Yandava C."/>
            <person name="Burger G."/>
            <person name="Gray M.W."/>
            <person name="Holland P.W.H."/>
            <person name="King N."/>
            <person name="Lang F.B.F."/>
            <person name="Roger A.J."/>
            <person name="Ruiz-Trillo I."/>
            <person name="Lander E."/>
            <person name="Nusbaum C."/>
        </authorList>
    </citation>
    <scope>NUCLEOTIDE SEQUENCE [LARGE SCALE GENOMIC DNA]</scope>
    <source>
        <strain evidence="9 10">ATCC 50062</strain>
    </source>
</reference>
<evidence type="ECO:0000256" key="2">
    <source>
        <dbReference type="ARBA" id="ARBA00022794"/>
    </source>
</evidence>
<keyword evidence="10" id="KW-1185">Reference proteome</keyword>
<evidence type="ECO:0000259" key="8">
    <source>
        <dbReference type="Pfam" id="PF18383"/>
    </source>
</evidence>
<feature type="coiled-coil region" evidence="7">
    <location>
        <begin position="542"/>
        <end position="583"/>
    </location>
</feature>
<dbReference type="PANTHER" id="PTHR15614:SF2">
    <property type="entry name" value="INTRAFLAGELLAR TRANSPORT PROTEIN 81 HOMOLOG"/>
    <property type="match status" value="1"/>
</dbReference>